<evidence type="ECO:0000313" key="2">
    <source>
        <dbReference type="EMBL" id="CAI6094220.1"/>
    </source>
</evidence>
<accession>A0AA35MCN0</accession>
<dbReference type="SUPFAM" id="SSF81383">
    <property type="entry name" value="F-box domain"/>
    <property type="match status" value="1"/>
</dbReference>
<dbReference type="InterPro" id="IPR036047">
    <property type="entry name" value="F-box-like_dom_sf"/>
</dbReference>
<protein>
    <recommendedName>
        <fullName evidence="1">DUF7600 domain-containing protein</fullName>
    </recommendedName>
</protein>
<dbReference type="Proteomes" id="UP001160390">
    <property type="component" value="Unassembled WGS sequence"/>
</dbReference>
<dbReference type="InterPro" id="IPR056021">
    <property type="entry name" value="DUF7600"/>
</dbReference>
<evidence type="ECO:0000313" key="3">
    <source>
        <dbReference type="Proteomes" id="UP001160390"/>
    </source>
</evidence>
<name>A0AA35MCN0_9HYPO</name>
<sequence length="637" mass="70614">METFMCTLCGVAVSSSFGEGWLKEFRVIYAQPPSWGDVKLSGVCSAGETGEYDIHGVGVIVARCPRDAGKRYDDQDLDPDSKIMVKLGPDAPKSFQNIAPSVSCCGFAFHAACWDLLAKIGHIDISVLFGVCFSMPIVDAGIIQWGHNYGGAARPQHFSTPSQPHGSRWAGFMPEELFSHIKSSLFRSDPMNIPDLHYLTRCAVRFEPPAYPWPSRQTARDVFYRLPVEILQAILPTLSSPDVASLRSASRVVACLDLPESFWASRFQDGYEYAHIFETSLQRPRSWKALYMFTRILERQSHALQNRARVWELGLKLKKLHDQVEGVSCQGLPLASKFEPDCIADDREWVVASDGLLENTSDNWYYLRGGCRGLRIREIQLPTPMEFSHLAVSFTVVDNRKFVSGLQFVTPGGEYESLGYIASFKQTITLPSTASMSGLHLALSKSGIKAIAVELDNRTLSPWAGEPKTYPRWRLSTPAGAYVKAEFDAMRLLSLGLEVKAEVPGKDRCFWKSDVPAPGILCDPPIDGGSFRRPDALSRPLLEAAIFRPATLVGVAAYLSDLNAVAGIEFMHTDSTHDSLLGQRMPLERRPYSPNLYPPHGEDHASSISVDGPGGERITEIRIEENMDGPLKIEVRI</sequence>
<gene>
    <name evidence="2" type="ORF">CCHLO57077_00012305</name>
</gene>
<organism evidence="2 3">
    <name type="scientific">Clonostachys chloroleuca</name>
    <dbReference type="NCBI Taxonomy" id="1926264"/>
    <lineage>
        <taxon>Eukaryota</taxon>
        <taxon>Fungi</taxon>
        <taxon>Dikarya</taxon>
        <taxon>Ascomycota</taxon>
        <taxon>Pezizomycotina</taxon>
        <taxon>Sordariomycetes</taxon>
        <taxon>Hypocreomycetidae</taxon>
        <taxon>Hypocreales</taxon>
        <taxon>Bionectriaceae</taxon>
        <taxon>Clonostachys</taxon>
    </lineage>
</organism>
<reference evidence="2" key="1">
    <citation type="submission" date="2023-01" db="EMBL/GenBank/DDBJ databases">
        <authorList>
            <person name="Piombo E."/>
        </authorList>
    </citation>
    <scope>NUCLEOTIDE SEQUENCE</scope>
</reference>
<dbReference type="AlphaFoldDB" id="A0AA35MCN0"/>
<comment type="caution">
    <text evidence="2">The sequence shown here is derived from an EMBL/GenBank/DDBJ whole genome shotgun (WGS) entry which is preliminary data.</text>
</comment>
<dbReference type="EMBL" id="CABFNP030001250">
    <property type="protein sequence ID" value="CAI6094220.1"/>
    <property type="molecule type" value="Genomic_DNA"/>
</dbReference>
<dbReference type="Pfam" id="PF24539">
    <property type="entry name" value="DUF7600"/>
    <property type="match status" value="1"/>
</dbReference>
<evidence type="ECO:0000259" key="1">
    <source>
        <dbReference type="Pfam" id="PF24539"/>
    </source>
</evidence>
<proteinExistence type="predicted"/>
<keyword evidence="3" id="KW-1185">Reference proteome</keyword>
<feature type="domain" description="DUF7600" evidence="1">
    <location>
        <begin position="334"/>
        <end position="501"/>
    </location>
</feature>